<dbReference type="Pfam" id="PF00171">
    <property type="entry name" value="Aldedh"/>
    <property type="match status" value="1"/>
</dbReference>
<feature type="compositionally biased region" description="Basic and acidic residues" evidence="2">
    <location>
        <begin position="257"/>
        <end position="283"/>
    </location>
</feature>
<dbReference type="RefSeq" id="WP_200174631.1">
    <property type="nucleotide sequence ID" value="NZ_JAENKO010000036.1"/>
</dbReference>
<dbReference type="Proteomes" id="UP001500839">
    <property type="component" value="Unassembled WGS sequence"/>
</dbReference>
<dbReference type="EMBL" id="BAABKQ010000001">
    <property type="protein sequence ID" value="GAA4824140.1"/>
    <property type="molecule type" value="Genomic_DNA"/>
</dbReference>
<comment type="caution">
    <text evidence="4">The sequence shown here is derived from an EMBL/GenBank/DDBJ whole genome shotgun (WGS) entry which is preliminary data.</text>
</comment>
<keyword evidence="1" id="KW-0560">Oxidoreductase</keyword>
<dbReference type="SUPFAM" id="SSF53720">
    <property type="entry name" value="ALDH-like"/>
    <property type="match status" value="1"/>
</dbReference>
<dbReference type="Gene3D" id="3.40.605.10">
    <property type="entry name" value="Aldehyde Dehydrogenase, Chain A, domain 1"/>
    <property type="match status" value="1"/>
</dbReference>
<evidence type="ECO:0000313" key="5">
    <source>
        <dbReference type="Proteomes" id="UP001500839"/>
    </source>
</evidence>
<dbReference type="InterPro" id="IPR016161">
    <property type="entry name" value="Ald_DH/histidinol_DH"/>
</dbReference>
<evidence type="ECO:0000256" key="1">
    <source>
        <dbReference type="ARBA" id="ARBA00023002"/>
    </source>
</evidence>
<evidence type="ECO:0000313" key="4">
    <source>
        <dbReference type="EMBL" id="GAA4824140.1"/>
    </source>
</evidence>
<organism evidence="4 5">
    <name type="scientific">Tomitella cavernea</name>
    <dbReference type="NCBI Taxonomy" id="1387982"/>
    <lineage>
        <taxon>Bacteria</taxon>
        <taxon>Bacillati</taxon>
        <taxon>Actinomycetota</taxon>
        <taxon>Actinomycetes</taxon>
        <taxon>Mycobacteriales</taxon>
        <taxon>Tomitella</taxon>
    </lineage>
</organism>
<dbReference type="Gene3D" id="3.40.309.10">
    <property type="entry name" value="Aldehyde Dehydrogenase, Chain A, domain 2"/>
    <property type="match status" value="1"/>
</dbReference>
<feature type="domain" description="Aldehyde dehydrogenase" evidence="3">
    <location>
        <begin position="157"/>
        <end position="358"/>
    </location>
</feature>
<protein>
    <submittedName>
        <fullName evidence="4">Aldehyde dehydrogenase family protein</fullName>
    </submittedName>
</protein>
<name>A0ABP9D4F8_9ACTN</name>
<feature type="region of interest" description="Disordered" evidence="2">
    <location>
        <begin position="247"/>
        <end position="284"/>
    </location>
</feature>
<dbReference type="InterPro" id="IPR016163">
    <property type="entry name" value="Ald_DH_C"/>
</dbReference>
<evidence type="ECO:0000256" key="2">
    <source>
        <dbReference type="SAM" id="MobiDB-lite"/>
    </source>
</evidence>
<proteinExistence type="predicted"/>
<reference evidence="5" key="1">
    <citation type="journal article" date="2019" name="Int. J. Syst. Evol. Microbiol.">
        <title>The Global Catalogue of Microorganisms (GCM) 10K type strain sequencing project: providing services to taxonomists for standard genome sequencing and annotation.</title>
        <authorList>
            <consortium name="The Broad Institute Genomics Platform"/>
            <consortium name="The Broad Institute Genome Sequencing Center for Infectious Disease"/>
            <person name="Wu L."/>
            <person name="Ma J."/>
        </authorList>
    </citation>
    <scope>NUCLEOTIDE SEQUENCE [LARGE SCALE GENOMIC DNA]</scope>
    <source>
        <strain evidence="5">JCM 18542</strain>
    </source>
</reference>
<evidence type="ECO:0000259" key="3">
    <source>
        <dbReference type="Pfam" id="PF00171"/>
    </source>
</evidence>
<accession>A0ABP9D4F8</accession>
<dbReference type="InterPro" id="IPR016162">
    <property type="entry name" value="Ald_DH_N"/>
</dbReference>
<gene>
    <name evidence="4" type="ORF">GCM10023353_36390</name>
</gene>
<sequence>MPTTVSAQMDGLVDRLTAGAVSWAGMSYSDRAALIGRTRESVAAASEAWVQAALTAKGISSATAEAEEWLSGPFPTINAVDQYSASLLALARGESPLRGVAPRSAPGGRAAVRMLPRTATDRLLYSGITADLWLRPGVRRDDAERRARPACEPGASPAGVGVVLGAGNVTAIGPMDVLDSLVVHGRPAILKLNPTFSGLLEAYAAALAPLIAADLVAVVNGGAEVGADLVAHPGISHVHVTGSAATHDAIVWGPEPRTSDDTGRRSKPGKPDTPARPRLDKPVTSELGGVSPIIIVPGRWSARDLRFQAEHVASLKVHNAGHNCVAAQIVIMPADWDQRDDFVAELHAAFERIPPRDNWYPGSSASEDRARTAYPDGTTAGATFLAEVTPETSQDLLTTEYFGRVLGLTSLPGKPADYLRSAVAFANTRLAGTLGATIIVAPQQRRRLGSSFDEAVEDLRYGAIGINIWSGIAFLDPRLSWGAFPGGTLKDVGSGIGRVHNSGFVPDVERVVATGPFRPFPRSLVGGELSLLPVPPWFATARTARQTARAFTRYATRPTPARLAAVLAHAVRA</sequence>
<dbReference type="InterPro" id="IPR015590">
    <property type="entry name" value="Aldehyde_DH_dom"/>
</dbReference>
<keyword evidence="5" id="KW-1185">Reference proteome</keyword>